<feature type="compositionally biased region" description="Acidic residues" evidence="1">
    <location>
        <begin position="83"/>
        <end position="94"/>
    </location>
</feature>
<dbReference type="GO" id="GO:0005975">
    <property type="term" value="P:carbohydrate metabolic process"/>
    <property type="evidence" value="ECO:0007669"/>
    <property type="project" value="UniProtKB-ARBA"/>
</dbReference>
<dbReference type="Pfam" id="PF07705">
    <property type="entry name" value="CARDB"/>
    <property type="match status" value="1"/>
</dbReference>
<keyword evidence="2" id="KW-0732">Signal</keyword>
<feature type="domain" description="CARDB" evidence="3">
    <location>
        <begin position="298"/>
        <end position="370"/>
    </location>
</feature>
<feature type="compositionally biased region" description="Polar residues" evidence="1">
    <location>
        <begin position="113"/>
        <end position="131"/>
    </location>
</feature>
<dbReference type="InterPro" id="IPR013783">
    <property type="entry name" value="Ig-like_fold"/>
</dbReference>
<reference evidence="4" key="1">
    <citation type="submission" date="2021-03" db="EMBL/GenBank/DDBJ databases">
        <title>Leucobacter chromiisoli sp. nov., isolated from chromium-containing soil of chemical plant.</title>
        <authorList>
            <person name="Xu Z."/>
        </authorList>
    </citation>
    <scope>NUCLEOTIDE SEQUENCE</scope>
    <source>
        <strain evidence="4">S27</strain>
    </source>
</reference>
<evidence type="ECO:0000259" key="3">
    <source>
        <dbReference type="Pfam" id="PF07705"/>
    </source>
</evidence>
<dbReference type="Gene3D" id="2.60.40.10">
    <property type="entry name" value="Immunoglobulins"/>
    <property type="match status" value="1"/>
</dbReference>
<proteinExistence type="predicted"/>
<sequence>MIALFALVFTGLSAPSYAEDAAEPGAVSHERGTGTATAGEDAAEDAADPTDPVDAGTTRDGTDAADGAAGSSEQAPDRPAPGIDDDAAPVDDADAESKDEPAPPVLDLPVARQSEQGLESRQSDATNSTASARYANGLISQKVRLADARDDIVPPTQQQRLTRIDVTRDLVERTITAKATFAQTPTTSLDSVVYVYLGTWSGNSCLARVGLGATAVGASAAGAFLDGNGGTEGSLTVTRSRSKNVLTLTSRAHAKIRSSNWNCAYGLNQSTGGSPNYTAFYAESLQDVFKPKLALDLGKPLQGNYRGKTTKVRVTIRNSGEGDARSVRLKASGKGLSIKKKSRGLGTIKAGRSKTVTFNVKVKSGKQRSFKTTATASGGAKSAKSVKIVVKPKKTKYRSLSGRYFWGFLPSSLSDYQGWNNRAVWFLNKKWAYVGFPKSGKKPRCGKSSKSCKRYSYNKRTGVAKIGAQKFKVTSEGFRYRAKKGEAKAYFEPLTLPKKGARLSAKLLRHDWTGYCMLTCTATTERLVLGKNRKFVWSRSSVGSWPGLGSSWAIIPADQRGTYRVISKGRIELRYSNGKKKRHTIGIMHDIRGKASPSEGVMIGDTNFYRE</sequence>
<evidence type="ECO:0000313" key="4">
    <source>
        <dbReference type="EMBL" id="MBO1900376.1"/>
    </source>
</evidence>
<evidence type="ECO:0000313" key="5">
    <source>
        <dbReference type="Proteomes" id="UP000664382"/>
    </source>
</evidence>
<dbReference type="InterPro" id="IPR011635">
    <property type="entry name" value="CARDB"/>
</dbReference>
<organism evidence="4 5">
    <name type="scientific">Leucobacter weissii</name>
    <dbReference type="NCBI Taxonomy" id="1983706"/>
    <lineage>
        <taxon>Bacteria</taxon>
        <taxon>Bacillati</taxon>
        <taxon>Actinomycetota</taxon>
        <taxon>Actinomycetes</taxon>
        <taxon>Micrococcales</taxon>
        <taxon>Microbacteriaceae</taxon>
        <taxon>Leucobacter</taxon>
    </lineage>
</organism>
<evidence type="ECO:0000256" key="2">
    <source>
        <dbReference type="SAM" id="SignalP"/>
    </source>
</evidence>
<gene>
    <name evidence="4" type="ORF">J4H92_00240</name>
</gene>
<feature type="compositionally biased region" description="Low complexity" evidence="1">
    <location>
        <begin position="49"/>
        <end position="70"/>
    </location>
</feature>
<feature type="chain" id="PRO_5038361496" description="CARDB domain-containing protein" evidence="2">
    <location>
        <begin position="19"/>
        <end position="611"/>
    </location>
</feature>
<accession>A0A939MGV8</accession>
<protein>
    <recommendedName>
        <fullName evidence="3">CARDB domain-containing protein</fullName>
    </recommendedName>
</protein>
<comment type="caution">
    <text evidence="4">The sequence shown here is derived from an EMBL/GenBank/DDBJ whole genome shotgun (WGS) entry which is preliminary data.</text>
</comment>
<evidence type="ECO:0000256" key="1">
    <source>
        <dbReference type="SAM" id="MobiDB-lite"/>
    </source>
</evidence>
<keyword evidence="5" id="KW-1185">Reference proteome</keyword>
<feature type="region of interest" description="Disordered" evidence="1">
    <location>
        <begin position="14"/>
        <end position="133"/>
    </location>
</feature>
<name>A0A939MGV8_9MICO</name>
<dbReference type="Proteomes" id="UP000664382">
    <property type="component" value="Unassembled WGS sequence"/>
</dbReference>
<feature type="signal peptide" evidence="2">
    <location>
        <begin position="1"/>
        <end position="18"/>
    </location>
</feature>
<dbReference type="AlphaFoldDB" id="A0A939MGV8"/>
<dbReference type="RefSeq" id="WP_208095018.1">
    <property type="nucleotide sequence ID" value="NZ_JAGDYM010000001.1"/>
</dbReference>
<dbReference type="EMBL" id="JAGDYM010000001">
    <property type="protein sequence ID" value="MBO1900376.1"/>
    <property type="molecule type" value="Genomic_DNA"/>
</dbReference>